<gene>
    <name evidence="3" type="ORF">SAMN05216352_10981</name>
</gene>
<dbReference type="GO" id="GO:0016787">
    <property type="term" value="F:hydrolase activity"/>
    <property type="evidence" value="ECO:0007669"/>
    <property type="project" value="UniProtKB-KW"/>
</dbReference>
<dbReference type="InterPro" id="IPR036691">
    <property type="entry name" value="Endo/exonu/phosph_ase_sf"/>
</dbReference>
<keyword evidence="4" id="KW-1185">Reference proteome</keyword>
<organism evidence="3 4">
    <name type="scientific">Alteribacillus bidgolensis</name>
    <dbReference type="NCBI Taxonomy" id="930129"/>
    <lineage>
        <taxon>Bacteria</taxon>
        <taxon>Bacillati</taxon>
        <taxon>Bacillota</taxon>
        <taxon>Bacilli</taxon>
        <taxon>Bacillales</taxon>
        <taxon>Bacillaceae</taxon>
        <taxon>Alteribacillus</taxon>
    </lineage>
</organism>
<dbReference type="CDD" id="cd09079">
    <property type="entry name" value="RgfB-like"/>
    <property type="match status" value="1"/>
</dbReference>
<dbReference type="InterPro" id="IPR005135">
    <property type="entry name" value="Endo/exonuclease/phosphatase"/>
</dbReference>
<dbReference type="Gene3D" id="3.60.10.10">
    <property type="entry name" value="Endonuclease/exonuclease/phosphatase"/>
    <property type="match status" value="1"/>
</dbReference>
<dbReference type="InterPro" id="IPR051547">
    <property type="entry name" value="TDP2-like"/>
</dbReference>
<evidence type="ECO:0000259" key="2">
    <source>
        <dbReference type="Pfam" id="PF03372"/>
    </source>
</evidence>
<name>A0A1G8LTU0_9BACI</name>
<dbReference type="OrthoDB" id="9812537at2"/>
<evidence type="ECO:0000256" key="1">
    <source>
        <dbReference type="ARBA" id="ARBA00022801"/>
    </source>
</evidence>
<sequence>MRLLTLNVHSWQEEDQLDKIKTLARVIQGNDYDVIALQEVSQHIDSSLVYKNIRKDNYALLVIQELQKLGNTQYQLLWDVSHYGYDEYEEGLALLTRHPVKKEYSFYVSKSKSKDNWKARKIAGGTLLVNGSPFSFYSCHLGWWGDKEEPYEQQVERLIKGVNHQHPFVLLGDFNAADTFKEEGYDYVIKQGLFDTHLHRNDVTIKGNIAGWEENVEGLKIDHIFTSWKPVVSHSRIICNGKNEPIISDHFGVDVQLE</sequence>
<evidence type="ECO:0000313" key="3">
    <source>
        <dbReference type="EMBL" id="SDI59141.1"/>
    </source>
</evidence>
<dbReference type="Pfam" id="PF03372">
    <property type="entry name" value="Exo_endo_phos"/>
    <property type="match status" value="1"/>
</dbReference>
<dbReference type="RefSeq" id="WP_091586412.1">
    <property type="nucleotide sequence ID" value="NZ_FNDU01000009.1"/>
</dbReference>
<evidence type="ECO:0000313" key="4">
    <source>
        <dbReference type="Proteomes" id="UP000199017"/>
    </source>
</evidence>
<dbReference type="AlphaFoldDB" id="A0A1G8LTU0"/>
<dbReference type="EMBL" id="FNDU01000009">
    <property type="protein sequence ID" value="SDI59141.1"/>
    <property type="molecule type" value="Genomic_DNA"/>
</dbReference>
<dbReference type="PANTHER" id="PTHR15822:SF23">
    <property type="entry name" value="ENDONUCLEASE_EXONUCLEASE_PHOSPHATASE FAMILY PROTEIN"/>
    <property type="match status" value="1"/>
</dbReference>
<reference evidence="3 4" key="1">
    <citation type="submission" date="2016-10" db="EMBL/GenBank/DDBJ databases">
        <authorList>
            <person name="de Groot N.N."/>
        </authorList>
    </citation>
    <scope>NUCLEOTIDE SEQUENCE [LARGE SCALE GENOMIC DNA]</scope>
    <source>
        <strain evidence="4">P4B,CCM 7963,CECT 7998,DSM 25260,IBRC-M 10614,KCTC 13821</strain>
    </source>
</reference>
<dbReference type="SUPFAM" id="SSF56219">
    <property type="entry name" value="DNase I-like"/>
    <property type="match status" value="1"/>
</dbReference>
<dbReference type="PANTHER" id="PTHR15822">
    <property type="entry name" value="TRAF AND TNF RECEPTOR-ASSOCIATED PROTEIN"/>
    <property type="match status" value="1"/>
</dbReference>
<keyword evidence="1" id="KW-0378">Hydrolase</keyword>
<feature type="domain" description="Endonuclease/exonuclease/phosphatase" evidence="2">
    <location>
        <begin position="18"/>
        <end position="250"/>
    </location>
</feature>
<dbReference type="STRING" id="930129.SAMN05216352_10981"/>
<proteinExistence type="predicted"/>
<accession>A0A1G8LTU0</accession>
<protein>
    <submittedName>
        <fullName evidence="3">Maltose 6'-phosphate phosphatase</fullName>
    </submittedName>
</protein>
<dbReference type="Proteomes" id="UP000199017">
    <property type="component" value="Unassembled WGS sequence"/>
</dbReference>